<organism evidence="1 2">
    <name type="scientific">Larkinella rosea</name>
    <dbReference type="NCBI Taxonomy" id="2025312"/>
    <lineage>
        <taxon>Bacteria</taxon>
        <taxon>Pseudomonadati</taxon>
        <taxon>Bacteroidota</taxon>
        <taxon>Cytophagia</taxon>
        <taxon>Cytophagales</taxon>
        <taxon>Spirosomataceae</taxon>
        <taxon>Larkinella</taxon>
    </lineage>
</organism>
<gene>
    <name evidence="1" type="ORF">EHT25_10650</name>
</gene>
<dbReference type="AlphaFoldDB" id="A0A3P1BV26"/>
<evidence type="ECO:0000313" key="1">
    <source>
        <dbReference type="EMBL" id="RRB04965.1"/>
    </source>
</evidence>
<proteinExistence type="predicted"/>
<sequence>MRTGCPWKALLKCLGAASTVHDCHQAWAMSGD</sequence>
<evidence type="ECO:0000313" key="2">
    <source>
        <dbReference type="Proteomes" id="UP000271925"/>
    </source>
</evidence>
<reference evidence="1 2" key="1">
    <citation type="submission" date="2018-11" db="EMBL/GenBank/DDBJ databases">
        <authorList>
            <person name="Zhou Z."/>
            <person name="Wang G."/>
        </authorList>
    </citation>
    <scope>NUCLEOTIDE SEQUENCE [LARGE SCALE GENOMIC DNA]</scope>
    <source>
        <strain evidence="1 2">KCTC52004</strain>
    </source>
</reference>
<accession>A0A3P1BV26</accession>
<dbReference type="OrthoDB" id="9798237at2"/>
<keyword evidence="2" id="KW-1185">Reference proteome</keyword>
<evidence type="ECO:0008006" key="3">
    <source>
        <dbReference type="Google" id="ProtNLM"/>
    </source>
</evidence>
<comment type="caution">
    <text evidence="1">The sequence shown here is derived from an EMBL/GenBank/DDBJ whole genome shotgun (WGS) entry which is preliminary data.</text>
</comment>
<protein>
    <recommendedName>
        <fullName evidence="3">Transposase</fullName>
    </recommendedName>
</protein>
<dbReference type="Proteomes" id="UP000271925">
    <property type="component" value="Unassembled WGS sequence"/>
</dbReference>
<name>A0A3P1BV26_9BACT</name>
<dbReference type="EMBL" id="RQJO01000008">
    <property type="protein sequence ID" value="RRB04965.1"/>
    <property type="molecule type" value="Genomic_DNA"/>
</dbReference>